<reference evidence="5 6" key="1">
    <citation type="journal article" date="2024" name="Commun. Biol.">
        <title>Comparative genomic analysis of thermophilic fungi reveals convergent evolutionary adaptations and gene losses.</title>
        <authorList>
            <person name="Steindorff A.S."/>
            <person name="Aguilar-Pontes M.V."/>
            <person name="Robinson A.J."/>
            <person name="Andreopoulos B."/>
            <person name="LaButti K."/>
            <person name="Kuo A."/>
            <person name="Mondo S."/>
            <person name="Riley R."/>
            <person name="Otillar R."/>
            <person name="Haridas S."/>
            <person name="Lipzen A."/>
            <person name="Grimwood J."/>
            <person name="Schmutz J."/>
            <person name="Clum A."/>
            <person name="Reid I.D."/>
            <person name="Moisan M.C."/>
            <person name="Butler G."/>
            <person name="Nguyen T.T.M."/>
            <person name="Dewar K."/>
            <person name="Conant G."/>
            <person name="Drula E."/>
            <person name="Henrissat B."/>
            <person name="Hansel C."/>
            <person name="Singer S."/>
            <person name="Hutchinson M.I."/>
            <person name="de Vries R.P."/>
            <person name="Natvig D.O."/>
            <person name="Powell A.J."/>
            <person name="Tsang A."/>
            <person name="Grigoriev I.V."/>
        </authorList>
    </citation>
    <scope>NUCLEOTIDE SEQUENCE [LARGE SCALE GENOMIC DNA]</scope>
    <source>
        <strain evidence="5 6">ATCC 22073</strain>
    </source>
</reference>
<feature type="compositionally biased region" description="Acidic residues" evidence="4">
    <location>
        <begin position="313"/>
        <end position="330"/>
    </location>
</feature>
<evidence type="ECO:0000256" key="2">
    <source>
        <dbReference type="ARBA" id="ARBA00008352"/>
    </source>
</evidence>
<protein>
    <recommendedName>
        <fullName evidence="7">DNA-directed RNA polymerase III subunit</fullName>
    </recommendedName>
</protein>
<dbReference type="PANTHER" id="PTHR15367:SF2">
    <property type="entry name" value="DNA-DIRECTED RNA POLYMERASE III SUBUNIT"/>
    <property type="match status" value="1"/>
</dbReference>
<feature type="region of interest" description="Disordered" evidence="4">
    <location>
        <begin position="82"/>
        <end position="114"/>
    </location>
</feature>
<keyword evidence="3" id="KW-0539">Nucleus</keyword>
<comment type="caution">
    <text evidence="5">The sequence shown here is derived from an EMBL/GenBank/DDBJ whole genome shotgun (WGS) entry which is preliminary data.</text>
</comment>
<comment type="similarity">
    <text evidence="2">Belongs to the eukaryotic RPC7 RNA polymerase subunit family.</text>
</comment>
<dbReference type="RefSeq" id="XP_070866618.1">
    <property type="nucleotide sequence ID" value="XM_071011738.1"/>
</dbReference>
<evidence type="ECO:0000256" key="4">
    <source>
        <dbReference type="SAM" id="MobiDB-lite"/>
    </source>
</evidence>
<name>A0ABR4DDK1_9PEZI</name>
<organism evidence="5 6">
    <name type="scientific">Remersonia thermophila</name>
    <dbReference type="NCBI Taxonomy" id="72144"/>
    <lineage>
        <taxon>Eukaryota</taxon>
        <taxon>Fungi</taxon>
        <taxon>Dikarya</taxon>
        <taxon>Ascomycota</taxon>
        <taxon>Pezizomycotina</taxon>
        <taxon>Sordariomycetes</taxon>
        <taxon>Sordariomycetidae</taxon>
        <taxon>Sordariales</taxon>
        <taxon>Sordariales incertae sedis</taxon>
        <taxon>Remersonia</taxon>
    </lineage>
</organism>
<evidence type="ECO:0000313" key="5">
    <source>
        <dbReference type="EMBL" id="KAL2267891.1"/>
    </source>
</evidence>
<evidence type="ECO:0000256" key="3">
    <source>
        <dbReference type="ARBA" id="ARBA00023242"/>
    </source>
</evidence>
<feature type="region of interest" description="Disordered" evidence="4">
    <location>
        <begin position="1"/>
        <end position="26"/>
    </location>
</feature>
<dbReference type="PIRSF" id="PIRSF000777">
    <property type="entry name" value="RNA_polIII_C31"/>
    <property type="match status" value="1"/>
</dbReference>
<comment type="subcellular location">
    <subcellularLocation>
        <location evidence="1">Nucleus</location>
    </subcellularLocation>
</comment>
<evidence type="ECO:0008006" key="7">
    <source>
        <dbReference type="Google" id="ProtNLM"/>
    </source>
</evidence>
<feature type="compositionally biased region" description="Acidic residues" evidence="4">
    <location>
        <begin position="281"/>
        <end position="305"/>
    </location>
</feature>
<dbReference type="EMBL" id="JAZGUE010000004">
    <property type="protein sequence ID" value="KAL2267891.1"/>
    <property type="molecule type" value="Genomic_DNA"/>
</dbReference>
<evidence type="ECO:0000256" key="1">
    <source>
        <dbReference type="ARBA" id="ARBA00004123"/>
    </source>
</evidence>
<keyword evidence="6" id="KW-1185">Reference proteome</keyword>
<feature type="compositionally biased region" description="Acidic residues" evidence="4">
    <location>
        <begin position="258"/>
        <end position="272"/>
    </location>
</feature>
<dbReference type="InterPro" id="IPR024661">
    <property type="entry name" value="RNA_pol_III_Rpc31"/>
</dbReference>
<evidence type="ECO:0000313" key="6">
    <source>
        <dbReference type="Proteomes" id="UP001600064"/>
    </source>
</evidence>
<accession>A0ABR4DDK1</accession>
<gene>
    <name evidence="5" type="ORF">VTJ83DRAFT_5168</name>
</gene>
<dbReference type="Pfam" id="PF11705">
    <property type="entry name" value="RNA_pol_3_Rpc31"/>
    <property type="match status" value="1"/>
</dbReference>
<feature type="compositionally biased region" description="Gly residues" evidence="4">
    <location>
        <begin position="1"/>
        <end position="17"/>
    </location>
</feature>
<feature type="region of interest" description="Disordered" evidence="4">
    <location>
        <begin position="219"/>
        <end position="330"/>
    </location>
</feature>
<dbReference type="GeneID" id="98126382"/>
<feature type="region of interest" description="Disordered" evidence="4">
    <location>
        <begin position="172"/>
        <end position="199"/>
    </location>
</feature>
<feature type="compositionally biased region" description="Low complexity" evidence="4">
    <location>
        <begin position="84"/>
        <end position="114"/>
    </location>
</feature>
<dbReference type="Proteomes" id="UP001600064">
    <property type="component" value="Unassembled WGS sequence"/>
</dbReference>
<sequence length="330" mass="35144">MSGRGGRGGGRGRGGPMVNGRRAVAQNSVPWATDAEILLDGKPSELFPPYDVPRPPPLTRKEDKLVSYFLLFREQCQDGPLYTQARSRLSQPSPSAAAAGPSSSSSAASSLAPGARAYGQDQINQRYGLVSKATLDAFTAVPTYSQRFTRAPRALPDLASRPFAKEFFPPELHATLDGDDDDAAAGGRPGKRRRLAGAGAKTLGLSSITSYKTAEELFFRDGLAPDQPPRQGGRAKAADGELDKALQLMSTLEKRGEGDDDAGFLSGEDDEDWVRGGHGGDDDEDGAAAADEDDQYEDESGDDYNAEAYFDGNQDDDDFDDGGDDGGDYF</sequence>
<dbReference type="PANTHER" id="PTHR15367">
    <property type="entry name" value="DNA-DIRECTED RNA POLYMERASE III"/>
    <property type="match status" value="1"/>
</dbReference>
<proteinExistence type="inferred from homology"/>